<reference evidence="1" key="1">
    <citation type="submission" date="2019-10" db="EMBL/GenBank/DDBJ databases">
        <title>Metagenomic sequencing of thiosulfate-disproportionating enrichment culture.</title>
        <authorList>
            <person name="Umezawa K."/>
            <person name="Kojima H."/>
            <person name="Fukui M."/>
        </authorList>
    </citation>
    <scope>NUCLEOTIDE SEQUENCE</scope>
    <source>
        <strain evidence="1">45J</strain>
    </source>
</reference>
<sequence>MCIAYEMRCQCGSKTASFHFKDNIMTEQVIKTLYCPNCSSDINVNPEKMIVDNGWVIEYDMDIAKFMGQKISNAHITPDILFDEGYCTWNGIYPGDHIDSLKEREGITALAKTNPLMYLNKMKSWAKERTERLKNEGWRKAKIGSKS</sequence>
<evidence type="ECO:0000313" key="1">
    <source>
        <dbReference type="EMBL" id="GER93862.1"/>
    </source>
</evidence>
<comment type="caution">
    <text evidence="1">The sequence shown here is derived from an EMBL/GenBank/DDBJ whole genome shotgun (WGS) entry which is preliminary data.</text>
</comment>
<proteinExistence type="predicted"/>
<organism evidence="1">
    <name type="scientific">hot springs metagenome</name>
    <dbReference type="NCBI Taxonomy" id="433727"/>
    <lineage>
        <taxon>unclassified sequences</taxon>
        <taxon>metagenomes</taxon>
        <taxon>ecological metagenomes</taxon>
    </lineage>
</organism>
<protein>
    <submittedName>
        <fullName evidence="1">Uncharacterized protein</fullName>
    </submittedName>
</protein>
<name>A0A5J4L3N2_9ZZZZ</name>
<gene>
    <name evidence="1" type="ORF">A45J_1618</name>
</gene>
<dbReference type="EMBL" id="BLAB01000001">
    <property type="protein sequence ID" value="GER93862.1"/>
    <property type="molecule type" value="Genomic_DNA"/>
</dbReference>
<dbReference type="AlphaFoldDB" id="A0A5J4L3N2"/>
<accession>A0A5J4L3N2</accession>